<proteinExistence type="predicted"/>
<gene>
    <name evidence="1" type="ORF">BDR25DRAFT_302795</name>
</gene>
<evidence type="ECO:0000313" key="2">
    <source>
        <dbReference type="Proteomes" id="UP000799755"/>
    </source>
</evidence>
<sequence>MAYLDATSSGCETISHVYENGRVTTMFCSFGLSLKIMRLFCAGRVVENDNNGFDEQKTNVESDVELTGIRAIILLGIWNVQTAFGLECLLLDKKKCSRVIPKEEKTWSLEAKAQTMIPWIIERRR</sequence>
<name>A0ACB6QYH8_9PLEO</name>
<organism evidence="1 2">
    <name type="scientific">Lindgomyces ingoldianus</name>
    <dbReference type="NCBI Taxonomy" id="673940"/>
    <lineage>
        <taxon>Eukaryota</taxon>
        <taxon>Fungi</taxon>
        <taxon>Dikarya</taxon>
        <taxon>Ascomycota</taxon>
        <taxon>Pezizomycotina</taxon>
        <taxon>Dothideomycetes</taxon>
        <taxon>Pleosporomycetidae</taxon>
        <taxon>Pleosporales</taxon>
        <taxon>Lindgomycetaceae</taxon>
        <taxon>Lindgomyces</taxon>
    </lineage>
</organism>
<dbReference type="EMBL" id="MU003503">
    <property type="protein sequence ID" value="KAF2471976.1"/>
    <property type="molecule type" value="Genomic_DNA"/>
</dbReference>
<accession>A0ACB6QYH8</accession>
<reference evidence="1" key="1">
    <citation type="journal article" date="2020" name="Stud. Mycol.">
        <title>101 Dothideomycetes genomes: a test case for predicting lifestyles and emergence of pathogens.</title>
        <authorList>
            <person name="Haridas S."/>
            <person name="Albert R."/>
            <person name="Binder M."/>
            <person name="Bloem J."/>
            <person name="Labutti K."/>
            <person name="Salamov A."/>
            <person name="Andreopoulos B."/>
            <person name="Baker S."/>
            <person name="Barry K."/>
            <person name="Bills G."/>
            <person name="Bluhm B."/>
            <person name="Cannon C."/>
            <person name="Castanera R."/>
            <person name="Culley D."/>
            <person name="Daum C."/>
            <person name="Ezra D."/>
            <person name="Gonzalez J."/>
            <person name="Henrissat B."/>
            <person name="Kuo A."/>
            <person name="Liang C."/>
            <person name="Lipzen A."/>
            <person name="Lutzoni F."/>
            <person name="Magnuson J."/>
            <person name="Mondo S."/>
            <person name="Nolan M."/>
            <person name="Ohm R."/>
            <person name="Pangilinan J."/>
            <person name="Park H.-J."/>
            <person name="Ramirez L."/>
            <person name="Alfaro M."/>
            <person name="Sun H."/>
            <person name="Tritt A."/>
            <person name="Yoshinaga Y."/>
            <person name="Zwiers L.-H."/>
            <person name="Turgeon B."/>
            <person name="Goodwin S."/>
            <person name="Spatafora J."/>
            <person name="Crous P."/>
            <person name="Grigoriev I."/>
        </authorList>
    </citation>
    <scope>NUCLEOTIDE SEQUENCE</scope>
    <source>
        <strain evidence="1">ATCC 200398</strain>
    </source>
</reference>
<keyword evidence="2" id="KW-1185">Reference proteome</keyword>
<dbReference type="Proteomes" id="UP000799755">
    <property type="component" value="Unassembled WGS sequence"/>
</dbReference>
<comment type="caution">
    <text evidence="1">The sequence shown here is derived from an EMBL/GenBank/DDBJ whole genome shotgun (WGS) entry which is preliminary data.</text>
</comment>
<protein>
    <submittedName>
        <fullName evidence="1">Uncharacterized protein</fullName>
    </submittedName>
</protein>
<evidence type="ECO:0000313" key="1">
    <source>
        <dbReference type="EMBL" id="KAF2471976.1"/>
    </source>
</evidence>